<feature type="compositionally biased region" description="Low complexity" evidence="1">
    <location>
        <begin position="294"/>
        <end position="307"/>
    </location>
</feature>
<keyword evidence="2" id="KW-0812">Transmembrane</keyword>
<protein>
    <submittedName>
        <fullName evidence="3">Uncharacterized protein</fullName>
    </submittedName>
</protein>
<comment type="caution">
    <text evidence="3">The sequence shown here is derived from an EMBL/GenBank/DDBJ whole genome shotgun (WGS) entry which is preliminary data.</text>
</comment>
<organism evidence="3 4">
    <name type="scientific">Agrocybe pediades</name>
    <dbReference type="NCBI Taxonomy" id="84607"/>
    <lineage>
        <taxon>Eukaryota</taxon>
        <taxon>Fungi</taxon>
        <taxon>Dikarya</taxon>
        <taxon>Basidiomycota</taxon>
        <taxon>Agaricomycotina</taxon>
        <taxon>Agaricomycetes</taxon>
        <taxon>Agaricomycetidae</taxon>
        <taxon>Agaricales</taxon>
        <taxon>Agaricineae</taxon>
        <taxon>Strophariaceae</taxon>
        <taxon>Agrocybe</taxon>
    </lineage>
</organism>
<dbReference type="AlphaFoldDB" id="A0A8H4QL82"/>
<reference evidence="3 4" key="1">
    <citation type="submission" date="2019-12" db="EMBL/GenBank/DDBJ databases">
        <authorList>
            <person name="Floudas D."/>
            <person name="Bentzer J."/>
            <person name="Ahren D."/>
            <person name="Johansson T."/>
            <person name="Persson P."/>
            <person name="Tunlid A."/>
        </authorList>
    </citation>
    <scope>NUCLEOTIDE SEQUENCE [LARGE SCALE GENOMIC DNA]</scope>
    <source>
        <strain evidence="3 4">CBS 102.39</strain>
    </source>
</reference>
<gene>
    <name evidence="3" type="ORF">D9613_010735</name>
</gene>
<evidence type="ECO:0000313" key="4">
    <source>
        <dbReference type="Proteomes" id="UP000521872"/>
    </source>
</evidence>
<feature type="region of interest" description="Disordered" evidence="1">
    <location>
        <begin position="281"/>
        <end position="308"/>
    </location>
</feature>
<dbReference type="EMBL" id="JAACJL010000046">
    <property type="protein sequence ID" value="KAF4612983.1"/>
    <property type="molecule type" value="Genomic_DNA"/>
</dbReference>
<keyword evidence="2" id="KW-0472">Membrane</keyword>
<evidence type="ECO:0000313" key="3">
    <source>
        <dbReference type="EMBL" id="KAF4612983.1"/>
    </source>
</evidence>
<evidence type="ECO:0000256" key="2">
    <source>
        <dbReference type="SAM" id="Phobius"/>
    </source>
</evidence>
<sequence length="493" mass="52616">MSTTAPDIPQIFVDDSDPSIVYNGNNAWVAVTNVSTVPQPFVVPARGPFYGTIHQVKGNATLSYIYNDGKRTSSLLDELAGNFFCPNPGDILEAPGDGQHNLTISITLVSPNTIATPLRSHFDGLFYTPSNQSYAAEVRNADVAYGLQQALDAGMNFTSGKPPSVSSPHLFPGDGFDFDFEGTSMAVYVSSSGIHPTTVPSNLSYSIDDGPSINFTLENPFTFNNSVSQLILQTPQYAQGRHHLHFDFLGPVNNDTACTLDALIVQNAPGTRALELVPFPPVPSNGTTSAAQQTAPTHSPTTNTTSHHTSRTVIAVAATLSAVLAIFILSTLYIKRRSGRRRLSNRDTDNGSEVTVTPFLPSIFMRTVVESSKRMPDGVPYLARGVENVSKANRLVPPSHGPTQAAALPPPPTQLAPIPTSGAVAIPAEAPALPAAEDATEEPIYRIHEDGGSVHEVSSTSPRQRQVIDLPPVYSSNFGRRLEPPEDSNAGAH</sequence>
<evidence type="ECO:0000256" key="1">
    <source>
        <dbReference type="SAM" id="MobiDB-lite"/>
    </source>
</evidence>
<feature type="transmembrane region" description="Helical" evidence="2">
    <location>
        <begin position="313"/>
        <end position="334"/>
    </location>
</feature>
<keyword evidence="2" id="KW-1133">Transmembrane helix</keyword>
<dbReference type="Proteomes" id="UP000521872">
    <property type="component" value="Unassembled WGS sequence"/>
</dbReference>
<proteinExistence type="predicted"/>
<feature type="compositionally biased region" description="Polar residues" evidence="1">
    <location>
        <begin position="284"/>
        <end position="293"/>
    </location>
</feature>
<name>A0A8H4QL82_9AGAR</name>
<accession>A0A8H4QL82</accession>
<keyword evidence="4" id="KW-1185">Reference proteome</keyword>
<feature type="region of interest" description="Disordered" evidence="1">
    <location>
        <begin position="452"/>
        <end position="493"/>
    </location>
</feature>